<accession>A0ABW5RRY9</accession>
<dbReference type="InterPro" id="IPR020916">
    <property type="entry name" value="Gln_gamma-glutamylTfrase_bac"/>
</dbReference>
<evidence type="ECO:0000313" key="4">
    <source>
        <dbReference type="EMBL" id="MFD2681386.1"/>
    </source>
</evidence>
<keyword evidence="2" id="KW-0749">Sporulation</keyword>
<evidence type="ECO:0000256" key="3">
    <source>
        <dbReference type="ARBA" id="ARBA00023315"/>
    </source>
</evidence>
<keyword evidence="1" id="KW-0808">Transferase</keyword>
<comment type="caution">
    <text evidence="4">The sequence shown here is derived from an EMBL/GenBank/DDBJ whole genome shotgun (WGS) entry which is preliminary data.</text>
</comment>
<protein>
    <submittedName>
        <fullName evidence="4">Protein-glutamine gamma-glutamyltransferase</fullName>
    </submittedName>
</protein>
<gene>
    <name evidence="4" type="ORF">ACFSUL_11580</name>
</gene>
<reference evidence="5" key="1">
    <citation type="journal article" date="2019" name="Int. J. Syst. Evol. Microbiol.">
        <title>The Global Catalogue of Microorganisms (GCM) 10K type strain sequencing project: providing services to taxonomists for standard genome sequencing and annotation.</title>
        <authorList>
            <consortium name="The Broad Institute Genomics Platform"/>
            <consortium name="The Broad Institute Genome Sequencing Center for Infectious Disease"/>
            <person name="Wu L."/>
            <person name="Ma J."/>
        </authorList>
    </citation>
    <scope>NUCLEOTIDE SEQUENCE [LARGE SCALE GENOMIC DNA]</scope>
    <source>
        <strain evidence="5">KCTC 3913</strain>
    </source>
</reference>
<evidence type="ECO:0000256" key="2">
    <source>
        <dbReference type="ARBA" id="ARBA00022969"/>
    </source>
</evidence>
<keyword evidence="3" id="KW-0012">Acyltransferase</keyword>
<organism evidence="4 5">
    <name type="scientific">Bacillus seohaeanensis</name>
    <dbReference type="NCBI Taxonomy" id="284580"/>
    <lineage>
        <taxon>Bacteria</taxon>
        <taxon>Bacillati</taxon>
        <taxon>Bacillota</taxon>
        <taxon>Bacilli</taxon>
        <taxon>Bacillales</taxon>
        <taxon>Bacillaceae</taxon>
        <taxon>Bacillus</taxon>
    </lineage>
</organism>
<dbReference type="RefSeq" id="WP_377935559.1">
    <property type="nucleotide sequence ID" value="NZ_JBHUMF010000030.1"/>
</dbReference>
<dbReference type="Pfam" id="PF20085">
    <property type="entry name" value="TGL"/>
    <property type="match status" value="1"/>
</dbReference>
<proteinExistence type="predicted"/>
<evidence type="ECO:0000313" key="5">
    <source>
        <dbReference type="Proteomes" id="UP001597506"/>
    </source>
</evidence>
<name>A0ABW5RRY9_9BACI</name>
<evidence type="ECO:0000256" key="1">
    <source>
        <dbReference type="ARBA" id="ARBA00022679"/>
    </source>
</evidence>
<dbReference type="EMBL" id="JBHUMF010000030">
    <property type="protein sequence ID" value="MFD2681386.1"/>
    <property type="molecule type" value="Genomic_DNA"/>
</dbReference>
<sequence length="240" mass="28020">MITIEYNPLHSKPNNLSSLQQQIYNALEKSTTRYVYPTIKELKFELKLREKIIHAAKRMFESDAVFSSFQDSSFNSTYWRKTSNGYLLKPNQLPSTAIEDVFINSNKYGFECVTSIVLIYYKAVLDSIHKNYFNELFRPLLVWNHHFDKDLGMVTFSGYDSIPGDVVYFYNPDYETPIWMGENAVYLGEGQYFGHGIGIGTKEEMIEALNTLRKKEAKKSAYLLQQVTRLNFHYLSQFEK</sequence>
<dbReference type="Proteomes" id="UP001597506">
    <property type="component" value="Unassembled WGS sequence"/>
</dbReference>
<keyword evidence="5" id="KW-1185">Reference proteome</keyword>